<dbReference type="Gene3D" id="2.160.10.10">
    <property type="entry name" value="Hexapeptide repeat proteins"/>
    <property type="match status" value="1"/>
</dbReference>
<gene>
    <name evidence="1" type="ORF">EVA92_00560</name>
</gene>
<keyword evidence="1" id="KW-0808">Transferase</keyword>
<dbReference type="InterPro" id="IPR011004">
    <property type="entry name" value="Trimer_LpxA-like_sf"/>
</dbReference>
<name>A0A520N1A9_9GAMM</name>
<dbReference type="PANTHER" id="PTHR23416">
    <property type="entry name" value="SIALIC ACID SYNTHASE-RELATED"/>
    <property type="match status" value="1"/>
</dbReference>
<dbReference type="EMBL" id="SHBE01000001">
    <property type="protein sequence ID" value="RZO27270.1"/>
    <property type="molecule type" value="Genomic_DNA"/>
</dbReference>
<dbReference type="InterPro" id="IPR051159">
    <property type="entry name" value="Hexapeptide_acetyltransf"/>
</dbReference>
<organism evidence="1 2">
    <name type="scientific">SAR86 cluster bacterium</name>
    <dbReference type="NCBI Taxonomy" id="2030880"/>
    <lineage>
        <taxon>Bacteria</taxon>
        <taxon>Pseudomonadati</taxon>
        <taxon>Pseudomonadota</taxon>
        <taxon>Gammaproteobacteria</taxon>
        <taxon>SAR86 cluster</taxon>
    </lineage>
</organism>
<dbReference type="GO" id="GO:0016746">
    <property type="term" value="F:acyltransferase activity"/>
    <property type="evidence" value="ECO:0007669"/>
    <property type="project" value="UniProtKB-KW"/>
</dbReference>
<dbReference type="PANTHER" id="PTHR23416:SF78">
    <property type="entry name" value="LIPOPOLYSACCHARIDE BIOSYNTHESIS O-ACETYL TRANSFERASE WBBJ-RELATED"/>
    <property type="match status" value="1"/>
</dbReference>
<evidence type="ECO:0000313" key="1">
    <source>
        <dbReference type="EMBL" id="RZO27270.1"/>
    </source>
</evidence>
<sequence>MILKPQYLKLFGSNINIGDFVTIICASDRNIDISTWQTDKLNGEINIGDYVLMSPGTNLRCAKKITIGKSTMIASDVTITDSDWHGIYDRTDYVASPKEIVISENVWIGERALILKGSKIGKNSIIGAGSVVTGEIPPNCVYAGNPAKHVKDLDKEDFKTRESLFAESSTYLNDLVNIEKGMTSNNTFLKWIKSVFWPKNEN</sequence>
<comment type="caution">
    <text evidence="1">The sequence shown here is derived from an EMBL/GenBank/DDBJ whole genome shotgun (WGS) entry which is preliminary data.</text>
</comment>
<accession>A0A520N1A9</accession>
<keyword evidence="1" id="KW-0012">Acyltransferase</keyword>
<dbReference type="CDD" id="cd04647">
    <property type="entry name" value="LbH_MAT_like"/>
    <property type="match status" value="1"/>
</dbReference>
<proteinExistence type="predicted"/>
<dbReference type="Proteomes" id="UP000315825">
    <property type="component" value="Unassembled WGS sequence"/>
</dbReference>
<evidence type="ECO:0000313" key="2">
    <source>
        <dbReference type="Proteomes" id="UP000315825"/>
    </source>
</evidence>
<dbReference type="InterPro" id="IPR001451">
    <property type="entry name" value="Hexapep"/>
</dbReference>
<dbReference type="SUPFAM" id="SSF51161">
    <property type="entry name" value="Trimeric LpxA-like enzymes"/>
    <property type="match status" value="1"/>
</dbReference>
<protein>
    <submittedName>
        <fullName evidence="1">Acyltransferase</fullName>
    </submittedName>
</protein>
<reference evidence="1 2" key="1">
    <citation type="submission" date="2019-02" db="EMBL/GenBank/DDBJ databases">
        <title>Prokaryotic population dynamics and viral predation in marine succession experiment using metagenomics: the confinement effect.</title>
        <authorList>
            <person name="Haro-Moreno J.M."/>
            <person name="Rodriguez-Valera F."/>
            <person name="Lopez-Perez M."/>
        </authorList>
    </citation>
    <scope>NUCLEOTIDE SEQUENCE [LARGE SCALE GENOMIC DNA]</scope>
    <source>
        <strain evidence="1">MED-G159</strain>
    </source>
</reference>
<dbReference type="Pfam" id="PF00132">
    <property type="entry name" value="Hexapep"/>
    <property type="match status" value="1"/>
</dbReference>
<dbReference type="AlphaFoldDB" id="A0A520N1A9"/>